<protein>
    <recommendedName>
        <fullName evidence="2">Ppx/GppA phosphatase N-terminal domain-containing protein</fullName>
    </recommendedName>
</protein>
<dbReference type="InterPro" id="IPR043129">
    <property type="entry name" value="ATPase_NBD"/>
</dbReference>
<dbReference type="Proteomes" id="UP000018466">
    <property type="component" value="Unassembled WGS sequence"/>
</dbReference>
<dbReference type="InterPro" id="IPR003695">
    <property type="entry name" value="Ppx_GppA_N"/>
</dbReference>
<dbReference type="PANTHER" id="PTHR30005:SF0">
    <property type="entry name" value="RETROGRADE REGULATION PROTEIN 2"/>
    <property type="match status" value="1"/>
</dbReference>
<organism evidence="3 4">
    <name type="scientific">Stomatobaculum longum</name>
    <dbReference type="NCBI Taxonomy" id="796942"/>
    <lineage>
        <taxon>Bacteria</taxon>
        <taxon>Bacillati</taxon>
        <taxon>Bacillota</taxon>
        <taxon>Clostridia</taxon>
        <taxon>Lachnospirales</taxon>
        <taxon>Lachnospiraceae</taxon>
        <taxon>Stomatobaculum</taxon>
    </lineage>
</organism>
<evidence type="ECO:0000256" key="1">
    <source>
        <dbReference type="ARBA" id="ARBA00007125"/>
    </source>
</evidence>
<dbReference type="SUPFAM" id="SSF53067">
    <property type="entry name" value="Actin-like ATPase domain"/>
    <property type="match status" value="2"/>
</dbReference>
<dbReference type="GeneID" id="86941007"/>
<dbReference type="PANTHER" id="PTHR30005">
    <property type="entry name" value="EXOPOLYPHOSPHATASE"/>
    <property type="match status" value="1"/>
</dbReference>
<dbReference type="Gene3D" id="3.30.420.40">
    <property type="match status" value="1"/>
</dbReference>
<evidence type="ECO:0000313" key="4">
    <source>
        <dbReference type="Proteomes" id="UP000018466"/>
    </source>
</evidence>
<evidence type="ECO:0000259" key="2">
    <source>
        <dbReference type="Pfam" id="PF02541"/>
    </source>
</evidence>
<gene>
    <name evidence="3" type="ORF">HMPREF9623_01248</name>
</gene>
<dbReference type="EMBL" id="AGEL01000007">
    <property type="protein sequence ID" value="EHO16549.1"/>
    <property type="molecule type" value="Genomic_DNA"/>
</dbReference>
<keyword evidence="4" id="KW-1185">Reference proteome</keyword>
<dbReference type="GO" id="GO:0016462">
    <property type="term" value="F:pyrophosphatase activity"/>
    <property type="evidence" value="ECO:0007669"/>
    <property type="project" value="TreeGrafter"/>
</dbReference>
<proteinExistence type="inferred from homology"/>
<accession>A0AA36Y4G3</accession>
<sequence length="355" mass="39648">MALKRFASIDVGSFEIELGIYEFSKGGGIRLVDNVRHVIALGSDTYRNGEISFPLVQELIAVLKDFTRIIAEYRCEAYRAIATSAMREATNSAIVLDQIKTRTGLSVQILSNAEQRMLVLKALAACGERFDTLANEGAAVVEVGFGSMQVSLYGAGTMQSTQNLRLGALRLRDTLQQLNSARDDRERILQETVAHELDIYEHLHLRGRRVRHMIAIGDPIRVLYDKIMRAQQLNPEEESFADIGRMKGLYQYVIARTEAELEETLDLNPATTGVLLPAAVLYQRMAETVGAEKVWFPGTRLIDGVAADYAFEKQLVRRTHDFDADILAAVQELATRYGERTAATRSAARYRSSTR</sequence>
<dbReference type="Pfam" id="PF02541">
    <property type="entry name" value="Ppx-GppA"/>
    <property type="match status" value="1"/>
</dbReference>
<evidence type="ECO:0000313" key="3">
    <source>
        <dbReference type="EMBL" id="EHO16549.1"/>
    </source>
</evidence>
<reference evidence="3 4" key="1">
    <citation type="submission" date="2011-10" db="EMBL/GenBank/DDBJ databases">
        <title>The Genome Sequence of Lachnospiraceae bacterium ACC2.</title>
        <authorList>
            <consortium name="The Broad Institute Genome Sequencing Platform"/>
            <person name="Earl A."/>
            <person name="Ward D."/>
            <person name="Feldgarden M."/>
            <person name="Gevers D."/>
            <person name="Sizova M."/>
            <person name="Hazen A."/>
            <person name="Epstein S."/>
            <person name="Young S.K."/>
            <person name="Zeng Q."/>
            <person name="Gargeya S."/>
            <person name="Fitzgerald M."/>
            <person name="Haas B."/>
            <person name="Abouelleil A."/>
            <person name="Alvarado L."/>
            <person name="Arachchi H.M."/>
            <person name="Berlin A."/>
            <person name="Brown A."/>
            <person name="Chapman S.B."/>
            <person name="Chen Z."/>
            <person name="Dunbar C."/>
            <person name="Freedman E."/>
            <person name="Gearin G."/>
            <person name="Goldberg J."/>
            <person name="Griggs A."/>
            <person name="Gujja S."/>
            <person name="Heiman D."/>
            <person name="Howarth C."/>
            <person name="Larson L."/>
            <person name="Lui A."/>
            <person name="MacDonald P.J.P."/>
            <person name="Montmayeur A."/>
            <person name="Murphy C."/>
            <person name="Neiman D."/>
            <person name="Pearson M."/>
            <person name="Priest M."/>
            <person name="Roberts A."/>
            <person name="Saif S."/>
            <person name="Shea T."/>
            <person name="Shenoy N."/>
            <person name="Sisk P."/>
            <person name="Stolte C."/>
            <person name="Sykes S."/>
            <person name="Wortman J."/>
            <person name="Nusbaum C."/>
            <person name="Birren B."/>
        </authorList>
    </citation>
    <scope>NUCLEOTIDE SEQUENCE [LARGE SCALE GENOMIC DNA]</scope>
    <source>
        <strain evidence="3 4">ACC2</strain>
    </source>
</reference>
<comment type="caution">
    <text evidence="3">The sequence shown here is derived from an EMBL/GenBank/DDBJ whole genome shotgun (WGS) entry which is preliminary data.</text>
</comment>
<dbReference type="RefSeq" id="WP_009533081.1">
    <property type="nucleotide sequence ID" value="NZ_JH590863.1"/>
</dbReference>
<name>A0AA36Y4G3_9FIRM</name>
<dbReference type="Gene3D" id="3.30.420.150">
    <property type="entry name" value="Exopolyphosphatase. Domain 2"/>
    <property type="match status" value="1"/>
</dbReference>
<dbReference type="AlphaFoldDB" id="A0AA36Y4G3"/>
<dbReference type="CDD" id="cd24006">
    <property type="entry name" value="ASKHA_NBD_PPX_GppA"/>
    <property type="match status" value="1"/>
</dbReference>
<comment type="similarity">
    <text evidence="1">Belongs to the GppA/Ppx family.</text>
</comment>
<dbReference type="InterPro" id="IPR050273">
    <property type="entry name" value="GppA/Ppx_hydrolase"/>
</dbReference>
<feature type="domain" description="Ppx/GppA phosphatase N-terminal" evidence="2">
    <location>
        <begin position="27"/>
        <end position="305"/>
    </location>
</feature>